<feature type="compositionally biased region" description="Polar residues" evidence="1">
    <location>
        <begin position="14"/>
        <end position="33"/>
    </location>
</feature>
<sequence length="110" mass="12822">MFQSRNTPLRPLKKQSNSRSSLNPLTHVSNSGSSFYFRPRVWGVTEWYQSHSTVWCKCADEDVGSLRGAFWELTGFGFYRNSEVKRVWARAILGWMPPWEVACEFPKTKQ</sequence>
<dbReference type="Proteomes" id="UP000290289">
    <property type="component" value="Chromosome 1"/>
</dbReference>
<evidence type="ECO:0000313" key="2">
    <source>
        <dbReference type="EMBL" id="RXI09193.1"/>
    </source>
</evidence>
<proteinExistence type="predicted"/>
<reference evidence="2 3" key="1">
    <citation type="submission" date="2018-10" db="EMBL/GenBank/DDBJ databases">
        <title>A high-quality apple genome assembly.</title>
        <authorList>
            <person name="Hu J."/>
        </authorList>
    </citation>
    <scope>NUCLEOTIDE SEQUENCE [LARGE SCALE GENOMIC DNA]</scope>
    <source>
        <strain evidence="3">cv. HFTH1</strain>
        <tissue evidence="2">Young leaf</tissue>
    </source>
</reference>
<gene>
    <name evidence="2" type="ORF">DVH24_023354</name>
</gene>
<accession>A0A498KW80</accession>
<evidence type="ECO:0000313" key="3">
    <source>
        <dbReference type="Proteomes" id="UP000290289"/>
    </source>
</evidence>
<feature type="region of interest" description="Disordered" evidence="1">
    <location>
        <begin position="1"/>
        <end position="33"/>
    </location>
</feature>
<keyword evidence="3" id="KW-1185">Reference proteome</keyword>
<protein>
    <submittedName>
        <fullName evidence="2">Uncharacterized protein</fullName>
    </submittedName>
</protein>
<name>A0A498KW80_MALDO</name>
<organism evidence="2 3">
    <name type="scientific">Malus domestica</name>
    <name type="common">Apple</name>
    <name type="synonym">Pyrus malus</name>
    <dbReference type="NCBI Taxonomy" id="3750"/>
    <lineage>
        <taxon>Eukaryota</taxon>
        <taxon>Viridiplantae</taxon>
        <taxon>Streptophyta</taxon>
        <taxon>Embryophyta</taxon>
        <taxon>Tracheophyta</taxon>
        <taxon>Spermatophyta</taxon>
        <taxon>Magnoliopsida</taxon>
        <taxon>eudicotyledons</taxon>
        <taxon>Gunneridae</taxon>
        <taxon>Pentapetalae</taxon>
        <taxon>rosids</taxon>
        <taxon>fabids</taxon>
        <taxon>Rosales</taxon>
        <taxon>Rosaceae</taxon>
        <taxon>Amygdaloideae</taxon>
        <taxon>Maleae</taxon>
        <taxon>Malus</taxon>
    </lineage>
</organism>
<comment type="caution">
    <text evidence="2">The sequence shown here is derived from an EMBL/GenBank/DDBJ whole genome shotgun (WGS) entry which is preliminary data.</text>
</comment>
<evidence type="ECO:0000256" key="1">
    <source>
        <dbReference type="SAM" id="MobiDB-lite"/>
    </source>
</evidence>
<dbReference type="EMBL" id="RDQH01000327">
    <property type="protein sequence ID" value="RXI09193.1"/>
    <property type="molecule type" value="Genomic_DNA"/>
</dbReference>
<dbReference type="AlphaFoldDB" id="A0A498KW80"/>